<keyword evidence="2" id="KW-1185">Reference proteome</keyword>
<sequence length="68" mass="7649">MELHQVQKKLQMRIEAQGKYLQVILEKAQKSLSSDGNSFASLEATIRIVRCHFLFIGDGSSCLNHLST</sequence>
<reference evidence="1 2" key="1">
    <citation type="journal article" date="2022" name="Hortic Res">
        <title>A haplotype resolved chromosomal level avocado genome allows analysis of novel avocado genes.</title>
        <authorList>
            <person name="Nath O."/>
            <person name="Fletcher S.J."/>
            <person name="Hayward A."/>
            <person name="Shaw L.M."/>
            <person name="Masouleh A.K."/>
            <person name="Furtado A."/>
            <person name="Henry R.J."/>
            <person name="Mitter N."/>
        </authorList>
    </citation>
    <scope>NUCLEOTIDE SEQUENCE [LARGE SCALE GENOMIC DNA]</scope>
    <source>
        <strain evidence="2">cv. Hass</strain>
    </source>
</reference>
<evidence type="ECO:0000313" key="2">
    <source>
        <dbReference type="Proteomes" id="UP001234297"/>
    </source>
</evidence>
<dbReference type="Proteomes" id="UP001234297">
    <property type="component" value="Chromosome 10"/>
</dbReference>
<comment type="caution">
    <text evidence="1">The sequence shown here is derived from an EMBL/GenBank/DDBJ whole genome shotgun (WGS) entry which is preliminary data.</text>
</comment>
<proteinExistence type="predicted"/>
<protein>
    <submittedName>
        <fullName evidence="1">Uncharacterized protein</fullName>
    </submittedName>
</protein>
<organism evidence="1 2">
    <name type="scientific">Persea americana</name>
    <name type="common">Avocado</name>
    <dbReference type="NCBI Taxonomy" id="3435"/>
    <lineage>
        <taxon>Eukaryota</taxon>
        <taxon>Viridiplantae</taxon>
        <taxon>Streptophyta</taxon>
        <taxon>Embryophyta</taxon>
        <taxon>Tracheophyta</taxon>
        <taxon>Spermatophyta</taxon>
        <taxon>Magnoliopsida</taxon>
        <taxon>Magnoliidae</taxon>
        <taxon>Laurales</taxon>
        <taxon>Lauraceae</taxon>
        <taxon>Persea</taxon>
    </lineage>
</organism>
<evidence type="ECO:0000313" key="1">
    <source>
        <dbReference type="EMBL" id="KAJ8622138.1"/>
    </source>
</evidence>
<name>A0ACC2KMJ3_PERAE</name>
<dbReference type="EMBL" id="CM056818">
    <property type="protein sequence ID" value="KAJ8622138.1"/>
    <property type="molecule type" value="Genomic_DNA"/>
</dbReference>
<gene>
    <name evidence="1" type="ORF">MRB53_030667</name>
</gene>
<accession>A0ACC2KMJ3</accession>